<feature type="transmembrane region" description="Helical" evidence="5">
    <location>
        <begin position="244"/>
        <end position="263"/>
    </location>
</feature>
<comment type="caution">
    <text evidence="6">The sequence shown here is derived from an EMBL/GenBank/DDBJ whole genome shotgun (WGS) entry which is preliminary data.</text>
</comment>
<name>A0A101ER47_9THEM</name>
<protein>
    <submittedName>
        <fullName evidence="6">Energy-coupling factor transporter transmembrane protein EcfT</fullName>
    </submittedName>
</protein>
<keyword evidence="4 5" id="KW-0472">Membrane</keyword>
<dbReference type="PANTHER" id="PTHR33514">
    <property type="entry name" value="PROTEIN ABCI12, CHLOROPLASTIC"/>
    <property type="match status" value="1"/>
</dbReference>
<organism evidence="6 7">
    <name type="scientific">Thermotoga petrophila</name>
    <dbReference type="NCBI Taxonomy" id="93929"/>
    <lineage>
        <taxon>Bacteria</taxon>
        <taxon>Thermotogati</taxon>
        <taxon>Thermotogota</taxon>
        <taxon>Thermotogae</taxon>
        <taxon>Thermotogales</taxon>
        <taxon>Thermotogaceae</taxon>
        <taxon>Thermotoga</taxon>
    </lineage>
</organism>
<dbReference type="AlphaFoldDB" id="A0A101ER47"/>
<dbReference type="Pfam" id="PF02361">
    <property type="entry name" value="CbiQ"/>
    <property type="match status" value="1"/>
</dbReference>
<dbReference type="RefSeq" id="WP_334100882.1">
    <property type="nucleotide sequence ID" value="NZ_DAITJQ010000005.1"/>
</dbReference>
<dbReference type="Proteomes" id="UP000058636">
    <property type="component" value="Unassembled WGS sequence"/>
</dbReference>
<evidence type="ECO:0000313" key="7">
    <source>
        <dbReference type="Proteomes" id="UP000058636"/>
    </source>
</evidence>
<sequence>MRLPTVLIGRYIPVDSIVHRLDPRAKLLGMIFLISAVLIVPNLLFYLVPGLAIFLLMFLSRTRFKIYLAGLRSLWFFLVFAVLVQFFSSSEGEKIFWMITDRAIWSAVYIMLRLVLIILLAENFSATTPPLLSARAIESIFSTFGARKIGHEIGMVMTIAMRFVPILALEADRILKAQIARGANFERGKFFDRIRALVVIIVPLLISALRKAEELAVAMEARLYTGEPPKTRFKDIKWKPMDTLYVLLTAGVLVLVLFGRYFVDGVFQYGS</sequence>
<comment type="subcellular location">
    <subcellularLocation>
        <location evidence="1">Membrane</location>
        <topology evidence="1">Multi-pass membrane protein</topology>
    </subcellularLocation>
</comment>
<feature type="transmembrane region" description="Helical" evidence="5">
    <location>
        <begin position="66"/>
        <end position="87"/>
    </location>
</feature>
<accession>A0A101ER47</accession>
<evidence type="ECO:0000313" key="6">
    <source>
        <dbReference type="EMBL" id="KUK23369.1"/>
    </source>
</evidence>
<dbReference type="CDD" id="cd16914">
    <property type="entry name" value="EcfT"/>
    <property type="match status" value="1"/>
</dbReference>
<feature type="transmembrane region" description="Helical" evidence="5">
    <location>
        <begin position="99"/>
        <end position="121"/>
    </location>
</feature>
<gene>
    <name evidence="6" type="ORF">XD57_0532</name>
</gene>
<evidence type="ECO:0000256" key="3">
    <source>
        <dbReference type="ARBA" id="ARBA00022989"/>
    </source>
</evidence>
<dbReference type="GO" id="GO:0005886">
    <property type="term" value="C:plasma membrane"/>
    <property type="evidence" value="ECO:0007669"/>
    <property type="project" value="UniProtKB-ARBA"/>
</dbReference>
<keyword evidence="3 5" id="KW-1133">Transmembrane helix</keyword>
<feature type="transmembrane region" description="Helical" evidence="5">
    <location>
        <begin position="27"/>
        <end position="60"/>
    </location>
</feature>
<evidence type="ECO:0000256" key="4">
    <source>
        <dbReference type="ARBA" id="ARBA00023136"/>
    </source>
</evidence>
<dbReference type="InterPro" id="IPR003339">
    <property type="entry name" value="ABC/ECF_trnsptr_transmembrane"/>
</dbReference>
<keyword evidence="2 5" id="KW-0812">Transmembrane</keyword>
<dbReference type="EMBL" id="LGFG01000029">
    <property type="protein sequence ID" value="KUK23369.1"/>
    <property type="molecule type" value="Genomic_DNA"/>
</dbReference>
<dbReference type="PANTHER" id="PTHR33514:SF13">
    <property type="entry name" value="PROTEIN ABCI12, CHLOROPLASTIC"/>
    <property type="match status" value="1"/>
</dbReference>
<evidence type="ECO:0000256" key="5">
    <source>
        <dbReference type="SAM" id="Phobius"/>
    </source>
</evidence>
<reference evidence="6 7" key="1">
    <citation type="journal article" date="2015" name="MBio">
        <title>Genome-Resolved Metagenomic Analysis Reveals Roles for Candidate Phyla and Other Microbial Community Members in Biogeochemical Transformations in Oil Reservoirs.</title>
        <authorList>
            <person name="Hu P."/>
            <person name="Tom L."/>
            <person name="Singh A."/>
            <person name="Thomas B.C."/>
            <person name="Baker B.J."/>
            <person name="Piceno Y.M."/>
            <person name="Andersen G.L."/>
            <person name="Banfield J.F."/>
        </authorList>
    </citation>
    <scope>NUCLEOTIDE SEQUENCE [LARGE SCALE GENOMIC DNA]</scope>
    <source>
        <strain evidence="6">46_26</strain>
    </source>
</reference>
<evidence type="ECO:0000256" key="2">
    <source>
        <dbReference type="ARBA" id="ARBA00022692"/>
    </source>
</evidence>
<evidence type="ECO:0000256" key="1">
    <source>
        <dbReference type="ARBA" id="ARBA00004141"/>
    </source>
</evidence>
<proteinExistence type="predicted"/>